<sequence length="210" mass="21983">MPGSPRCGGRPLGRAAAALCLLFATVLAGCEPVATPPAPDPPPPAPSGSPSSATPSGEAQAAAPVRVRIPAIRVDAPVGPLDVDARNVLPPPDTNDGTGWWRAGPEPGERGPAVIAGHVDSYRGPAVFYRLRELRAGHLVHVDRADGSTVTFAVTQVERHAKDAFPTGRVYGDTSGPELRLITCGGEFDSRDRRYLDNVIVYARVQDGTP</sequence>
<dbReference type="SUPFAM" id="SSF63817">
    <property type="entry name" value="Sortase"/>
    <property type="match status" value="1"/>
</dbReference>
<protein>
    <submittedName>
        <fullName evidence="4">Uncharacterized protein</fullName>
    </submittedName>
</protein>
<organism evidence="4 5">
    <name type="scientific">Prauserella muralis</name>
    <dbReference type="NCBI Taxonomy" id="588067"/>
    <lineage>
        <taxon>Bacteria</taxon>
        <taxon>Bacillati</taxon>
        <taxon>Actinomycetota</taxon>
        <taxon>Actinomycetes</taxon>
        <taxon>Pseudonocardiales</taxon>
        <taxon>Pseudonocardiaceae</taxon>
        <taxon>Prauserella</taxon>
    </lineage>
</organism>
<keyword evidence="5" id="KW-1185">Reference proteome</keyword>
<feature type="signal peptide" evidence="3">
    <location>
        <begin position="1"/>
        <end position="28"/>
    </location>
</feature>
<feature type="compositionally biased region" description="Pro residues" evidence="2">
    <location>
        <begin position="34"/>
        <end position="47"/>
    </location>
</feature>
<evidence type="ECO:0000256" key="2">
    <source>
        <dbReference type="SAM" id="MobiDB-lite"/>
    </source>
</evidence>
<dbReference type="NCBIfam" id="NF033748">
    <property type="entry name" value="class_F_sortase"/>
    <property type="match status" value="1"/>
</dbReference>
<dbReference type="RefSeq" id="WP_245992529.1">
    <property type="nucleotide sequence ID" value="NZ_MASW01000002.1"/>
</dbReference>
<evidence type="ECO:0000256" key="1">
    <source>
        <dbReference type="ARBA" id="ARBA00022801"/>
    </source>
</evidence>
<feature type="chain" id="PRO_5043343854" evidence="3">
    <location>
        <begin position="29"/>
        <end position="210"/>
    </location>
</feature>
<comment type="caution">
    <text evidence="4">The sequence shown here is derived from an EMBL/GenBank/DDBJ whole genome shotgun (WGS) entry which is preliminary data.</text>
</comment>
<dbReference type="Pfam" id="PF04203">
    <property type="entry name" value="Sortase"/>
    <property type="match status" value="1"/>
</dbReference>
<keyword evidence="1" id="KW-0378">Hydrolase</keyword>
<reference evidence="4 5" key="1">
    <citation type="submission" date="2016-07" db="EMBL/GenBank/DDBJ databases">
        <title>Draft genome sequence of Prauserella muralis DSM 45305, isolated from a mould-covered wall in an indoor environment.</title>
        <authorList>
            <person name="Ruckert C."/>
            <person name="Albersmeier A."/>
            <person name="Jiang C.-L."/>
            <person name="Jiang Y."/>
            <person name="Kalinowski J."/>
            <person name="Schneider O."/>
            <person name="Winkler A."/>
            <person name="Zotchev S.B."/>
        </authorList>
    </citation>
    <scope>NUCLEOTIDE SEQUENCE [LARGE SCALE GENOMIC DNA]</scope>
    <source>
        <strain evidence="4 5">DSM 45305</strain>
    </source>
</reference>
<dbReference type="AlphaFoldDB" id="A0A2V4BDK3"/>
<gene>
    <name evidence="4" type="ORF">BAY60_15075</name>
</gene>
<keyword evidence="3" id="KW-0732">Signal</keyword>
<dbReference type="CDD" id="cd05829">
    <property type="entry name" value="Sortase_F"/>
    <property type="match status" value="1"/>
</dbReference>
<dbReference type="Proteomes" id="UP000249915">
    <property type="component" value="Unassembled WGS sequence"/>
</dbReference>
<evidence type="ECO:0000313" key="5">
    <source>
        <dbReference type="Proteomes" id="UP000249915"/>
    </source>
</evidence>
<name>A0A2V4BDK3_9PSEU</name>
<dbReference type="InterPro" id="IPR023365">
    <property type="entry name" value="Sortase_dom-sf"/>
</dbReference>
<dbReference type="PROSITE" id="PS51257">
    <property type="entry name" value="PROKAR_LIPOPROTEIN"/>
    <property type="match status" value="1"/>
</dbReference>
<proteinExistence type="predicted"/>
<evidence type="ECO:0000256" key="3">
    <source>
        <dbReference type="SAM" id="SignalP"/>
    </source>
</evidence>
<dbReference type="EMBL" id="MASW01000002">
    <property type="protein sequence ID" value="PXY27709.1"/>
    <property type="molecule type" value="Genomic_DNA"/>
</dbReference>
<accession>A0A2V4BDK3</accession>
<feature type="region of interest" description="Disordered" evidence="2">
    <location>
        <begin position="34"/>
        <end position="64"/>
    </location>
</feature>
<dbReference type="GO" id="GO:0016787">
    <property type="term" value="F:hydrolase activity"/>
    <property type="evidence" value="ECO:0007669"/>
    <property type="project" value="UniProtKB-KW"/>
</dbReference>
<dbReference type="InterPro" id="IPR005754">
    <property type="entry name" value="Sortase"/>
</dbReference>
<dbReference type="Gene3D" id="2.40.260.10">
    <property type="entry name" value="Sortase"/>
    <property type="match status" value="1"/>
</dbReference>
<feature type="compositionally biased region" description="Low complexity" evidence="2">
    <location>
        <begin position="48"/>
        <end position="59"/>
    </location>
</feature>
<dbReference type="InterPro" id="IPR042001">
    <property type="entry name" value="Sortase_F"/>
</dbReference>
<evidence type="ECO:0000313" key="4">
    <source>
        <dbReference type="EMBL" id="PXY27709.1"/>
    </source>
</evidence>